<reference evidence="2" key="2">
    <citation type="submission" date="2021-11" db="EMBL/GenBank/DDBJ databases">
        <authorList>
            <consortium name="Genoscope - CEA"/>
            <person name="William W."/>
        </authorList>
    </citation>
    <scope>NUCLEOTIDE SEQUENCE</scope>
</reference>
<dbReference type="OrthoDB" id="423085at2759"/>
<protein>
    <recommendedName>
        <fullName evidence="4">DUF1279 domain-containing protein</fullName>
    </recommendedName>
</protein>
<dbReference type="PANTHER" id="PTHR21377:SF0">
    <property type="entry name" value="PROTEIN FAM210B, MITOCHONDRIAL"/>
    <property type="match status" value="1"/>
</dbReference>
<keyword evidence="3" id="KW-1185">Reference proteome</keyword>
<dbReference type="AlphaFoldDB" id="A0A7S4ECS3"/>
<dbReference type="PANTHER" id="PTHR21377">
    <property type="entry name" value="PROTEIN FAM210B, MITOCHONDRIAL"/>
    <property type="match status" value="1"/>
</dbReference>
<proteinExistence type="predicted"/>
<dbReference type="EMBL" id="CAKKNE010000006">
    <property type="protein sequence ID" value="CAH0380173.1"/>
    <property type="molecule type" value="Genomic_DNA"/>
</dbReference>
<reference evidence="1" key="1">
    <citation type="submission" date="2021-01" db="EMBL/GenBank/DDBJ databases">
        <authorList>
            <person name="Corre E."/>
            <person name="Pelletier E."/>
            <person name="Niang G."/>
            <person name="Scheremetjew M."/>
            <person name="Finn R."/>
            <person name="Kale V."/>
            <person name="Holt S."/>
            <person name="Cochrane G."/>
            <person name="Meng A."/>
            <person name="Brown T."/>
            <person name="Cohen L."/>
        </authorList>
    </citation>
    <scope>NUCLEOTIDE SEQUENCE</scope>
    <source>
        <strain evidence="1">CCMP1756</strain>
    </source>
</reference>
<evidence type="ECO:0000313" key="3">
    <source>
        <dbReference type="Proteomes" id="UP000789595"/>
    </source>
</evidence>
<sequence>MRRHAALLCAAVATHAFAPPTHNHFLQKQQQPTRVAPLALGGKEGEGLGDVLRKYGVVALVFHFSVWLTTLSASVAALSVYDTSTLLEALPEPLRGQIPISSGAATLPVALALCEVVGPARLALTVAATPAVASTLRSNARFVELEDSVNERLLELLPGGGSD</sequence>
<dbReference type="InterPro" id="IPR045866">
    <property type="entry name" value="FAM210A/B-like"/>
</dbReference>
<dbReference type="EMBL" id="HBIW01023929">
    <property type="protein sequence ID" value="CAE0705199.1"/>
    <property type="molecule type" value="Transcribed_RNA"/>
</dbReference>
<dbReference type="Proteomes" id="UP000789595">
    <property type="component" value="Unassembled WGS sequence"/>
</dbReference>
<gene>
    <name evidence="1" type="ORF">PCAL00307_LOCUS20647</name>
    <name evidence="2" type="ORF">PECAL_6P18150</name>
</gene>
<evidence type="ECO:0000313" key="1">
    <source>
        <dbReference type="EMBL" id="CAE0705199.1"/>
    </source>
</evidence>
<evidence type="ECO:0000313" key="2">
    <source>
        <dbReference type="EMBL" id="CAH0380173.1"/>
    </source>
</evidence>
<accession>A0A7S4ECS3</accession>
<dbReference type="GO" id="GO:0005739">
    <property type="term" value="C:mitochondrion"/>
    <property type="evidence" value="ECO:0007669"/>
    <property type="project" value="TreeGrafter"/>
</dbReference>
<evidence type="ECO:0008006" key="4">
    <source>
        <dbReference type="Google" id="ProtNLM"/>
    </source>
</evidence>
<name>A0A7S4ECS3_9STRA</name>
<organism evidence="1">
    <name type="scientific">Pelagomonas calceolata</name>
    <dbReference type="NCBI Taxonomy" id="35677"/>
    <lineage>
        <taxon>Eukaryota</taxon>
        <taxon>Sar</taxon>
        <taxon>Stramenopiles</taxon>
        <taxon>Ochrophyta</taxon>
        <taxon>Pelagophyceae</taxon>
        <taxon>Pelagomonadales</taxon>
        <taxon>Pelagomonadaceae</taxon>
        <taxon>Pelagomonas</taxon>
    </lineage>
</organism>